<evidence type="ECO:0000313" key="8">
    <source>
        <dbReference type="Proteomes" id="UP000269669"/>
    </source>
</evidence>
<evidence type="ECO:0000256" key="5">
    <source>
        <dbReference type="ARBA" id="ARBA00023163"/>
    </source>
</evidence>
<dbReference type="InterPro" id="IPR002197">
    <property type="entry name" value="HTH_Fis"/>
</dbReference>
<evidence type="ECO:0000256" key="2">
    <source>
        <dbReference type="ARBA" id="ARBA00022840"/>
    </source>
</evidence>
<dbReference type="PANTHER" id="PTHR32071:SF117">
    <property type="entry name" value="PTS-DEPENDENT DIHYDROXYACETONE KINASE OPERON REGULATORY PROTEIN-RELATED"/>
    <property type="match status" value="1"/>
</dbReference>
<dbReference type="Gene3D" id="3.40.50.2300">
    <property type="match status" value="1"/>
</dbReference>
<proteinExistence type="predicted"/>
<gene>
    <name evidence="7" type="ORF">EDE15_2899</name>
</gene>
<accession>A0A3R9R3Y2</accession>
<dbReference type="SUPFAM" id="SSF46689">
    <property type="entry name" value="Homeodomain-like"/>
    <property type="match status" value="1"/>
</dbReference>
<dbReference type="GO" id="GO:0006355">
    <property type="term" value="P:regulation of DNA-templated transcription"/>
    <property type="evidence" value="ECO:0007669"/>
    <property type="project" value="InterPro"/>
</dbReference>
<dbReference type="InterPro" id="IPR058031">
    <property type="entry name" value="AAA_lid_NorR"/>
</dbReference>
<dbReference type="InterPro" id="IPR011006">
    <property type="entry name" value="CheY-like_superfamily"/>
</dbReference>
<evidence type="ECO:0000256" key="1">
    <source>
        <dbReference type="ARBA" id="ARBA00022741"/>
    </source>
</evidence>
<dbReference type="PROSITE" id="PS50045">
    <property type="entry name" value="SIGMA54_INTERACT_4"/>
    <property type="match status" value="1"/>
</dbReference>
<evidence type="ECO:0000256" key="4">
    <source>
        <dbReference type="ARBA" id="ARBA00023125"/>
    </source>
</evidence>
<dbReference type="InterPro" id="IPR025662">
    <property type="entry name" value="Sigma_54_int_dom_ATP-bd_1"/>
</dbReference>
<dbReference type="PROSITE" id="PS00675">
    <property type="entry name" value="SIGMA54_INTERACT_1"/>
    <property type="match status" value="1"/>
</dbReference>
<dbReference type="GO" id="GO:0043565">
    <property type="term" value="F:sequence-specific DNA binding"/>
    <property type="evidence" value="ECO:0007669"/>
    <property type="project" value="InterPro"/>
</dbReference>
<dbReference type="GO" id="GO:0005524">
    <property type="term" value="F:ATP binding"/>
    <property type="evidence" value="ECO:0007669"/>
    <property type="project" value="UniProtKB-KW"/>
</dbReference>
<dbReference type="InterPro" id="IPR003593">
    <property type="entry name" value="AAA+_ATPase"/>
</dbReference>
<dbReference type="PROSITE" id="PS00676">
    <property type="entry name" value="SIGMA54_INTERACT_2"/>
    <property type="match status" value="1"/>
</dbReference>
<keyword evidence="5" id="KW-0804">Transcription</keyword>
<keyword evidence="3" id="KW-0805">Transcription regulation</keyword>
<dbReference type="InterPro" id="IPR025944">
    <property type="entry name" value="Sigma_54_int_dom_CS"/>
</dbReference>
<dbReference type="SUPFAM" id="SSF52172">
    <property type="entry name" value="CheY-like"/>
    <property type="match status" value="1"/>
</dbReference>
<dbReference type="SUPFAM" id="SSF52540">
    <property type="entry name" value="P-loop containing nucleoside triphosphate hydrolases"/>
    <property type="match status" value="1"/>
</dbReference>
<evidence type="ECO:0000256" key="3">
    <source>
        <dbReference type="ARBA" id="ARBA00023015"/>
    </source>
</evidence>
<dbReference type="InterPro" id="IPR025943">
    <property type="entry name" value="Sigma_54_int_dom_ATP-bd_2"/>
</dbReference>
<organism evidence="7 8">
    <name type="scientific">Edaphobacter aggregans</name>
    <dbReference type="NCBI Taxonomy" id="570835"/>
    <lineage>
        <taxon>Bacteria</taxon>
        <taxon>Pseudomonadati</taxon>
        <taxon>Acidobacteriota</taxon>
        <taxon>Terriglobia</taxon>
        <taxon>Terriglobales</taxon>
        <taxon>Acidobacteriaceae</taxon>
        <taxon>Edaphobacter</taxon>
    </lineage>
</organism>
<dbReference type="Gene3D" id="3.40.50.300">
    <property type="entry name" value="P-loop containing nucleotide triphosphate hydrolases"/>
    <property type="match status" value="1"/>
</dbReference>
<evidence type="ECO:0000313" key="7">
    <source>
        <dbReference type="EMBL" id="RSL17367.1"/>
    </source>
</evidence>
<dbReference type="CDD" id="cd00009">
    <property type="entry name" value="AAA"/>
    <property type="match status" value="1"/>
</dbReference>
<keyword evidence="8" id="KW-1185">Reference proteome</keyword>
<evidence type="ECO:0000259" key="6">
    <source>
        <dbReference type="PROSITE" id="PS50045"/>
    </source>
</evidence>
<dbReference type="PRINTS" id="PR01590">
    <property type="entry name" value="HTHFIS"/>
</dbReference>
<dbReference type="Gene3D" id="1.10.8.60">
    <property type="match status" value="1"/>
</dbReference>
<dbReference type="Pfam" id="PF02954">
    <property type="entry name" value="HTH_8"/>
    <property type="match status" value="1"/>
</dbReference>
<reference evidence="7 8" key="1">
    <citation type="submission" date="2018-12" db="EMBL/GenBank/DDBJ databases">
        <title>Sequencing of bacterial isolates from soil warming experiment in Harvard Forest, Massachusetts, USA.</title>
        <authorList>
            <person name="Deangelis K."/>
        </authorList>
    </citation>
    <scope>NUCLEOTIDE SEQUENCE [LARGE SCALE GENOMIC DNA]</scope>
    <source>
        <strain evidence="7 8">EB153</strain>
    </source>
</reference>
<dbReference type="RefSeq" id="WP_185827157.1">
    <property type="nucleotide sequence ID" value="NZ_RSDW01000001.1"/>
</dbReference>
<dbReference type="PROSITE" id="PS00688">
    <property type="entry name" value="SIGMA54_INTERACT_3"/>
    <property type="match status" value="1"/>
</dbReference>
<comment type="caution">
    <text evidence="7">The sequence shown here is derived from an EMBL/GenBank/DDBJ whole genome shotgun (WGS) entry which is preliminary data.</text>
</comment>
<dbReference type="Pfam" id="PF25601">
    <property type="entry name" value="AAA_lid_14"/>
    <property type="match status" value="1"/>
</dbReference>
<dbReference type="InterPro" id="IPR009057">
    <property type="entry name" value="Homeodomain-like_sf"/>
</dbReference>
<keyword evidence="2" id="KW-0067">ATP-binding</keyword>
<feature type="domain" description="Sigma-54 factor interaction" evidence="6">
    <location>
        <begin position="151"/>
        <end position="379"/>
    </location>
</feature>
<dbReference type="AlphaFoldDB" id="A0A3R9R3Y2"/>
<name>A0A3R9R3Y2_9BACT</name>
<dbReference type="Gene3D" id="1.10.10.60">
    <property type="entry name" value="Homeodomain-like"/>
    <property type="match status" value="1"/>
</dbReference>
<dbReference type="FunFam" id="3.40.50.300:FF:000006">
    <property type="entry name" value="DNA-binding transcriptional regulator NtrC"/>
    <property type="match status" value="1"/>
</dbReference>
<dbReference type="Pfam" id="PF00158">
    <property type="entry name" value="Sigma54_activat"/>
    <property type="match status" value="1"/>
</dbReference>
<keyword evidence="1" id="KW-0547">Nucleotide-binding</keyword>
<dbReference type="Proteomes" id="UP000269669">
    <property type="component" value="Unassembled WGS sequence"/>
</dbReference>
<dbReference type="InterPro" id="IPR027417">
    <property type="entry name" value="P-loop_NTPase"/>
</dbReference>
<dbReference type="EMBL" id="RSDW01000001">
    <property type="protein sequence ID" value="RSL17367.1"/>
    <property type="molecule type" value="Genomic_DNA"/>
</dbReference>
<keyword evidence="4" id="KW-0238">DNA-binding</keyword>
<dbReference type="PANTHER" id="PTHR32071">
    <property type="entry name" value="TRANSCRIPTIONAL REGULATORY PROTEIN"/>
    <property type="match status" value="1"/>
</dbReference>
<dbReference type="InterPro" id="IPR002078">
    <property type="entry name" value="Sigma_54_int"/>
</dbReference>
<dbReference type="SMART" id="SM00382">
    <property type="entry name" value="AAA"/>
    <property type="match status" value="1"/>
</dbReference>
<protein>
    <submittedName>
        <fullName evidence="7">Two-component system response regulator AtoC</fullName>
    </submittedName>
</protein>
<sequence>MTHALQILAISDDIDVCNMIHTSLGSNGHKSMCVSSSREALQLLHTGVVADFLLFDAVKSKSRDGLFASDLLQHLSSEKLCILSEIGDTSWEKYAAKWSIKTVLTKPLLQKDLEKLTSWPKVEPTAVGTPQANNPTNLPNHLEELDNNRFFLAASPTMMQLYKDVRLLAPVDIPVLILGESGVGKEIVAMLLHKYHSSADRSFLNVNCAALPTELLESELFGYEAGAFTGAMKSKPGKFELANKGTLLLDEIGEMSPQMQAKLLHVLQDGSFCRLGARVSTQVDVRVLAATNINMLDALAEKRFREDLYYRLNTLTITVPPLRERREEIPLLMRELIRRGASRPEQPSTFSSRIMEAAQEYHWPGNLRELRNFVTRTLVLQDEESAYNDLRTKTRVNTVVPVEPIVEKKPPASANMRDVVNGVKNQAEIRMLEDALSTSGWNRRRAAKVLNISYRTLLYKIQRYGLKA</sequence>